<gene>
    <name evidence="1" type="ORF">CDAR_12651</name>
</gene>
<organism evidence="1 2">
    <name type="scientific">Caerostris darwini</name>
    <dbReference type="NCBI Taxonomy" id="1538125"/>
    <lineage>
        <taxon>Eukaryota</taxon>
        <taxon>Metazoa</taxon>
        <taxon>Ecdysozoa</taxon>
        <taxon>Arthropoda</taxon>
        <taxon>Chelicerata</taxon>
        <taxon>Arachnida</taxon>
        <taxon>Araneae</taxon>
        <taxon>Araneomorphae</taxon>
        <taxon>Entelegynae</taxon>
        <taxon>Araneoidea</taxon>
        <taxon>Araneidae</taxon>
        <taxon>Caerostris</taxon>
    </lineage>
</organism>
<protein>
    <submittedName>
        <fullName evidence="1">Uncharacterized protein</fullName>
    </submittedName>
</protein>
<evidence type="ECO:0000313" key="1">
    <source>
        <dbReference type="EMBL" id="GIY14704.1"/>
    </source>
</evidence>
<dbReference type="EMBL" id="BPLQ01005401">
    <property type="protein sequence ID" value="GIY14704.1"/>
    <property type="molecule type" value="Genomic_DNA"/>
</dbReference>
<dbReference type="Proteomes" id="UP001054837">
    <property type="component" value="Unassembled WGS sequence"/>
</dbReference>
<dbReference type="AlphaFoldDB" id="A0AAV4QZI7"/>
<reference evidence="1 2" key="1">
    <citation type="submission" date="2021-06" db="EMBL/GenBank/DDBJ databases">
        <title>Caerostris darwini draft genome.</title>
        <authorList>
            <person name="Kono N."/>
            <person name="Arakawa K."/>
        </authorList>
    </citation>
    <scope>NUCLEOTIDE SEQUENCE [LARGE SCALE GENOMIC DNA]</scope>
</reference>
<keyword evidence="2" id="KW-1185">Reference proteome</keyword>
<sequence length="90" mass="10258">MAKEFKQLVSIIWMHAVSSESSRSQQESLPAYKFTVPILGFDKKLSWHTCSVNTTSKELKQHIRLHPVFPVSPMRCFVLGLHAQMKSTAN</sequence>
<name>A0AAV4QZI7_9ARAC</name>
<accession>A0AAV4QZI7</accession>
<proteinExistence type="predicted"/>
<evidence type="ECO:0000313" key="2">
    <source>
        <dbReference type="Proteomes" id="UP001054837"/>
    </source>
</evidence>
<comment type="caution">
    <text evidence="1">The sequence shown here is derived from an EMBL/GenBank/DDBJ whole genome shotgun (WGS) entry which is preliminary data.</text>
</comment>